<sequence>MTDSQSLSFDASGLVLAQDSADGGDPPANSQPGAGSSANALPTSDYTVASNTHASIANAAALSAGPAADPAASHSVNTTASPLFNTGPLLNWNPPFGAGQMIMTGAIFGIPSTNNNPPPQYPGPAPAPVLRQSSVVCVVCGGICKPTIASAVFEKTPEWMRPSLVQGKSGYLEWQKQTSSGLAPDCEHGGLINEIQVDTFTGGSRGMTSGPKAVFINTQDELIKIPIHVPCFDVARHFCKNQALYKTDFRSPYCGVPSSMEHLYEIWCKRAIATCPLGLVNKPIREANKYLGAPVFDLEADYHDAMAKDPSLRCFLANPVVIPGITDIVVNSNLQTIDGKDIHEDKAQLLSRIRSLPPEIVDIIIDSLYPFWEKDGIPLEPTRIMPSTWWKRELLSGRLIPWLWELNDEDIVRYRVKNLYQCPDQAAKDKAAGTYIFDENMWDWELLCRQLAQPNVCRGGGVLGDRSEKLWNRHRIWNLLDAARLGHVWLLR</sequence>
<accession>A0ACC1NGW9</accession>
<proteinExistence type="predicted"/>
<name>A0ACC1NGW9_9PEZI</name>
<protein>
    <submittedName>
        <fullName evidence="1">Uncharacterized protein</fullName>
    </submittedName>
</protein>
<evidence type="ECO:0000313" key="1">
    <source>
        <dbReference type="EMBL" id="KAJ2978577.1"/>
    </source>
</evidence>
<evidence type="ECO:0000313" key="2">
    <source>
        <dbReference type="Proteomes" id="UP001143856"/>
    </source>
</evidence>
<comment type="caution">
    <text evidence="1">The sequence shown here is derived from an EMBL/GenBank/DDBJ whole genome shotgun (WGS) entry which is preliminary data.</text>
</comment>
<dbReference type="EMBL" id="JAPDGR010001936">
    <property type="protein sequence ID" value="KAJ2978577.1"/>
    <property type="molecule type" value="Genomic_DNA"/>
</dbReference>
<reference evidence="1" key="1">
    <citation type="submission" date="2022-10" db="EMBL/GenBank/DDBJ databases">
        <title>Genome Sequence of Xylaria curta.</title>
        <authorList>
            <person name="Buettner E."/>
        </authorList>
    </citation>
    <scope>NUCLEOTIDE SEQUENCE</scope>
    <source>
        <strain evidence="1">Babe10</strain>
    </source>
</reference>
<keyword evidence="2" id="KW-1185">Reference proteome</keyword>
<dbReference type="Proteomes" id="UP001143856">
    <property type="component" value="Unassembled WGS sequence"/>
</dbReference>
<gene>
    <name evidence="1" type="ORF">NUW58_g7452</name>
</gene>
<organism evidence="1 2">
    <name type="scientific">Xylaria curta</name>
    <dbReference type="NCBI Taxonomy" id="42375"/>
    <lineage>
        <taxon>Eukaryota</taxon>
        <taxon>Fungi</taxon>
        <taxon>Dikarya</taxon>
        <taxon>Ascomycota</taxon>
        <taxon>Pezizomycotina</taxon>
        <taxon>Sordariomycetes</taxon>
        <taxon>Xylariomycetidae</taxon>
        <taxon>Xylariales</taxon>
        <taxon>Xylariaceae</taxon>
        <taxon>Xylaria</taxon>
    </lineage>
</organism>